<comment type="caution">
    <text evidence="1">The sequence shown here is derived from an EMBL/GenBank/DDBJ whole genome shotgun (WGS) entry which is preliminary data.</text>
</comment>
<organism evidence="1 2">
    <name type="scientific">Microctonus aethiopoides</name>
    <dbReference type="NCBI Taxonomy" id="144406"/>
    <lineage>
        <taxon>Eukaryota</taxon>
        <taxon>Metazoa</taxon>
        <taxon>Ecdysozoa</taxon>
        <taxon>Arthropoda</taxon>
        <taxon>Hexapoda</taxon>
        <taxon>Insecta</taxon>
        <taxon>Pterygota</taxon>
        <taxon>Neoptera</taxon>
        <taxon>Endopterygota</taxon>
        <taxon>Hymenoptera</taxon>
        <taxon>Apocrita</taxon>
        <taxon>Ichneumonoidea</taxon>
        <taxon>Braconidae</taxon>
        <taxon>Euphorinae</taxon>
        <taxon>Microctonus</taxon>
    </lineage>
</organism>
<protein>
    <recommendedName>
        <fullName evidence="3">SWIM-type domain-containing protein</fullName>
    </recommendedName>
</protein>
<sequence>EVIKQTNASEDGYLVKLEIDNCRAIKNVSYTCVYNKSDRCKHVASLVRYDNHEENWSKTDQDQQWGKPSARRLARDKYSKGKYFCEMFSCSNEFNVMGEAQ</sequence>
<feature type="non-terminal residue" evidence="1">
    <location>
        <position position="101"/>
    </location>
</feature>
<dbReference type="AlphaFoldDB" id="A0AA39KNE5"/>
<reference evidence="1" key="2">
    <citation type="submission" date="2023-03" db="EMBL/GenBank/DDBJ databases">
        <authorList>
            <person name="Inwood S.N."/>
            <person name="Skelly J.G."/>
            <person name="Guhlin J."/>
            <person name="Harrop T.W.R."/>
            <person name="Goldson S.G."/>
            <person name="Dearden P.K."/>
        </authorList>
    </citation>
    <scope>NUCLEOTIDE SEQUENCE</scope>
    <source>
        <strain evidence="1">Irish</strain>
        <tissue evidence="1">Whole body</tissue>
    </source>
</reference>
<evidence type="ECO:0000313" key="1">
    <source>
        <dbReference type="EMBL" id="KAK0167696.1"/>
    </source>
</evidence>
<reference evidence="1" key="1">
    <citation type="journal article" date="2023" name="bioRxiv">
        <title>Scaffold-level genome assemblies of two parasitoid biocontrol wasps reveal the parthenogenesis mechanism and an associated novel virus.</title>
        <authorList>
            <person name="Inwood S."/>
            <person name="Skelly J."/>
            <person name="Guhlin J."/>
            <person name="Harrop T."/>
            <person name="Goldson S."/>
            <person name="Dearden P."/>
        </authorList>
    </citation>
    <scope>NUCLEOTIDE SEQUENCE</scope>
    <source>
        <strain evidence="1">Irish</strain>
        <tissue evidence="1">Whole body</tissue>
    </source>
</reference>
<gene>
    <name evidence="1" type="ORF">PV328_012400</name>
</gene>
<keyword evidence="2" id="KW-1185">Reference proteome</keyword>
<evidence type="ECO:0000313" key="2">
    <source>
        <dbReference type="Proteomes" id="UP001168990"/>
    </source>
</evidence>
<proteinExistence type="predicted"/>
<name>A0AA39KNE5_9HYME</name>
<dbReference type="EMBL" id="JAQQBS010001190">
    <property type="protein sequence ID" value="KAK0167696.1"/>
    <property type="molecule type" value="Genomic_DNA"/>
</dbReference>
<evidence type="ECO:0008006" key="3">
    <source>
        <dbReference type="Google" id="ProtNLM"/>
    </source>
</evidence>
<feature type="non-terminal residue" evidence="1">
    <location>
        <position position="1"/>
    </location>
</feature>
<dbReference type="Proteomes" id="UP001168990">
    <property type="component" value="Unassembled WGS sequence"/>
</dbReference>
<accession>A0AA39KNE5</accession>